<dbReference type="EMBL" id="JALGCL010000003">
    <property type="protein sequence ID" value="MCJ0826376.1"/>
    <property type="molecule type" value="Genomic_DNA"/>
</dbReference>
<dbReference type="NCBIfam" id="NF041043">
    <property type="entry name" value="BPSS1780_fam"/>
    <property type="match status" value="1"/>
</dbReference>
<feature type="transmembrane region" description="Helical" evidence="1">
    <location>
        <begin position="57"/>
        <end position="77"/>
    </location>
</feature>
<accession>A0ABT0A5V8</accession>
<sequence length="288" mass="30085">MNDVRKVPASAGAEWLLGGFGLLRKAPLGLGLLGSLYGVLALLMGMSAQRDMGVFMLLELALVLAGPLLLGGFVYAARSVDAGGRAEPGQLLQGVRSGRTTRLLATLLPQMLALLLCALLLVLLVGPAALAQIAQAMEQAGAQAKPDPALFASLPLGRLMLWFLLVLVVGVVASFFTFVATPEIMFTDSSALAAMQRSFRACVRNLPALVVFLVLLVIAVIAIYIAIMLVGLVARLALGEMAMQVVVQVLAMAVFMPVVTGAMYFAWKQMLSAGDTAAVAAPATGFEA</sequence>
<evidence type="ECO:0000256" key="1">
    <source>
        <dbReference type="SAM" id="Phobius"/>
    </source>
</evidence>
<dbReference type="InterPro" id="IPR047798">
    <property type="entry name" value="BPSS1780-like"/>
</dbReference>
<proteinExistence type="predicted"/>
<keyword evidence="1" id="KW-1133">Transmembrane helix</keyword>
<keyword evidence="3" id="KW-1185">Reference proteome</keyword>
<keyword evidence="1" id="KW-0472">Membrane</keyword>
<feature type="transmembrane region" description="Helical" evidence="1">
    <location>
        <begin position="111"/>
        <end position="131"/>
    </location>
</feature>
<evidence type="ECO:0000313" key="3">
    <source>
        <dbReference type="Proteomes" id="UP001165423"/>
    </source>
</evidence>
<feature type="transmembrane region" description="Helical" evidence="1">
    <location>
        <begin position="159"/>
        <end position="180"/>
    </location>
</feature>
<reference evidence="2 3" key="1">
    <citation type="submission" date="2022-03" db="EMBL/GenBank/DDBJ databases">
        <title>Luteimonas soily sp. nov., a novel bacterium isolated from the soil.</title>
        <authorList>
            <person name="Zhang X."/>
        </authorList>
    </citation>
    <scope>NUCLEOTIDE SEQUENCE [LARGE SCALE GENOMIC DNA]</scope>
    <source>
        <strain evidence="2 3">50</strain>
    </source>
</reference>
<feature type="transmembrane region" description="Helical" evidence="1">
    <location>
        <begin position="208"/>
        <end position="233"/>
    </location>
</feature>
<evidence type="ECO:0008006" key="4">
    <source>
        <dbReference type="Google" id="ProtNLM"/>
    </source>
</evidence>
<comment type="caution">
    <text evidence="2">The sequence shown here is derived from an EMBL/GenBank/DDBJ whole genome shotgun (WGS) entry which is preliminary data.</text>
</comment>
<keyword evidence="1" id="KW-0812">Transmembrane</keyword>
<dbReference type="RefSeq" id="WP_243321767.1">
    <property type="nucleotide sequence ID" value="NZ_JALGCL010000003.1"/>
</dbReference>
<feature type="transmembrane region" description="Helical" evidence="1">
    <location>
        <begin position="245"/>
        <end position="267"/>
    </location>
</feature>
<feature type="transmembrane region" description="Helical" evidence="1">
    <location>
        <begin position="26"/>
        <end position="45"/>
    </location>
</feature>
<dbReference type="Proteomes" id="UP001165423">
    <property type="component" value="Unassembled WGS sequence"/>
</dbReference>
<gene>
    <name evidence="2" type="ORF">MQC88_10505</name>
</gene>
<organism evidence="2 3">
    <name type="scientific">Cognatiluteimonas sedimenti</name>
    <dbReference type="NCBI Taxonomy" id="2927791"/>
    <lineage>
        <taxon>Bacteria</taxon>
        <taxon>Pseudomonadati</taxon>
        <taxon>Pseudomonadota</taxon>
        <taxon>Gammaproteobacteria</taxon>
        <taxon>Lysobacterales</taxon>
        <taxon>Lysobacteraceae</taxon>
        <taxon>Cognatiluteimonas</taxon>
    </lineage>
</organism>
<protein>
    <recommendedName>
        <fullName evidence="4">Transmembrane protein</fullName>
    </recommendedName>
</protein>
<evidence type="ECO:0000313" key="2">
    <source>
        <dbReference type="EMBL" id="MCJ0826376.1"/>
    </source>
</evidence>
<name>A0ABT0A5V8_9GAMM</name>